<dbReference type="Pfam" id="PF24878">
    <property type="entry name" value="YkcB_C"/>
    <property type="match status" value="1"/>
</dbReference>
<evidence type="ECO:0000256" key="1">
    <source>
        <dbReference type="ARBA" id="ARBA00004651"/>
    </source>
</evidence>
<evidence type="ECO:0000256" key="2">
    <source>
        <dbReference type="ARBA" id="ARBA00022475"/>
    </source>
</evidence>
<feature type="transmembrane region" description="Helical" evidence="9">
    <location>
        <begin position="459"/>
        <end position="480"/>
    </location>
</feature>
<keyword evidence="3 12" id="KW-0328">Glycosyltransferase</keyword>
<sequence>MMKIKNKQLDVILILILLAALILNTYNIWQDDTANQYYLAAVKSMTQSFHNFFFASFDSSGFVSVDKPPLVLWIQTIFAKIFGVHTWSVILPQALAGAGSVYLLYALIKPKFGKGAARISALVMALTPIAVAVSRTNNIDSMLVFTLLLGTWCLMKAVKQGRLIWLLAAFGLIGLGFNMKMLQAFMVLPAFLLFYLIAAHANWKKKIVSAVLSLIVLTGISLSWALAVDYTSADSRPYVGSSQTNSVLELAFGYNGTERLLGQTTGNARGDMNGFGGDMQQPNGNAQAQNGNSSSGGSNGQNGAMQPPGASSATDGNAQAQDGNRSSDGSNGQNGAMQPPGAGGSADGSSQGANGGHQPPTGGGPGGGNGGPGGGQGGGQSMNMFGTGDAGPLRLFQSALSGQISWMLPFALFGLLGMIISWFRNRREKTSEMKETIFWAAWLVPVAGFFSIAGFFHHYYLIMLAPPIAALSGVGWYAMYDLYKNHKDWASYLLPAAVLTTAAFQVYILSAYTNQIGSAWMYIMGILGLGVIIALLMLKRSHPFGKQLTIISLCVLLLTPLYWSATPILYGGNSVLPESGPQLQSSNGGGMFSSDVDKELLTYLREHHTGEEYLFATLTTVTAAPYIINADENVMALGGFNGTDPILSVSELKNLVKEGKVKYFLIDDNNSGNSELVSWIKENGTEISSDEYSSTTNSTDSSAQQGTRGGPGGRPQQTLYKVEL</sequence>
<feature type="compositionally biased region" description="Low complexity" evidence="8">
    <location>
        <begin position="283"/>
        <end position="304"/>
    </location>
</feature>
<keyword evidence="4" id="KW-0808">Transferase</keyword>
<keyword evidence="6 9" id="KW-1133">Transmembrane helix</keyword>
<evidence type="ECO:0000256" key="4">
    <source>
        <dbReference type="ARBA" id="ARBA00022679"/>
    </source>
</evidence>
<feature type="compositionally biased region" description="Gly residues" evidence="8">
    <location>
        <begin position="361"/>
        <end position="380"/>
    </location>
</feature>
<feature type="transmembrane region" description="Helical" evidence="9">
    <location>
        <begin position="210"/>
        <end position="227"/>
    </location>
</feature>
<feature type="domain" description="Putative mannosyltransferase YkcA/B-like C-terminal" evidence="11">
    <location>
        <begin position="600"/>
        <end position="683"/>
    </location>
</feature>
<feature type="transmembrane region" description="Helical" evidence="9">
    <location>
        <begin position="12"/>
        <end position="29"/>
    </location>
</feature>
<evidence type="ECO:0000256" key="3">
    <source>
        <dbReference type="ARBA" id="ARBA00022676"/>
    </source>
</evidence>
<feature type="compositionally biased region" description="Polar residues" evidence="8">
    <location>
        <begin position="309"/>
        <end position="336"/>
    </location>
</feature>
<dbReference type="PANTHER" id="PTHR33908">
    <property type="entry name" value="MANNOSYLTRANSFERASE YKCB-RELATED"/>
    <property type="match status" value="1"/>
</dbReference>
<dbReference type="InterPro" id="IPR056785">
    <property type="entry name" value="YkcA/B-like_C"/>
</dbReference>
<proteinExistence type="predicted"/>
<keyword evidence="7 9" id="KW-0472">Membrane</keyword>
<feature type="region of interest" description="Disordered" evidence="8">
    <location>
        <begin position="262"/>
        <end position="384"/>
    </location>
</feature>
<feature type="compositionally biased region" description="Polar residues" evidence="8">
    <location>
        <begin position="688"/>
        <end position="703"/>
    </location>
</feature>
<keyword evidence="5 9" id="KW-0812">Transmembrane</keyword>
<evidence type="ECO:0000256" key="8">
    <source>
        <dbReference type="SAM" id="MobiDB-lite"/>
    </source>
</evidence>
<name>A0ABX3IBJ8_9BACI</name>
<dbReference type="PANTHER" id="PTHR33908:SF3">
    <property type="entry name" value="UNDECAPRENYL PHOSPHATE-ALPHA-4-AMINO-4-DEOXY-L-ARABINOSE ARABINOSYL TRANSFERASE"/>
    <property type="match status" value="1"/>
</dbReference>
<keyword evidence="2" id="KW-1003">Cell membrane</keyword>
<evidence type="ECO:0000256" key="9">
    <source>
        <dbReference type="SAM" id="Phobius"/>
    </source>
</evidence>
<feature type="transmembrane region" description="Helical" evidence="9">
    <location>
        <begin position="162"/>
        <end position="179"/>
    </location>
</feature>
<feature type="transmembrane region" description="Helical" evidence="9">
    <location>
        <begin position="519"/>
        <end position="538"/>
    </location>
</feature>
<evidence type="ECO:0000259" key="11">
    <source>
        <dbReference type="Pfam" id="PF24878"/>
    </source>
</evidence>
<feature type="region of interest" description="Disordered" evidence="8">
    <location>
        <begin position="688"/>
        <end position="724"/>
    </location>
</feature>
<protein>
    <submittedName>
        <fullName evidence="12">Mannosyltransferase</fullName>
    </submittedName>
</protein>
<dbReference type="InterPro" id="IPR038731">
    <property type="entry name" value="RgtA/B/C-like"/>
</dbReference>
<feature type="compositionally biased region" description="Low complexity" evidence="8">
    <location>
        <begin position="347"/>
        <end position="360"/>
    </location>
</feature>
<feature type="transmembrane region" description="Helical" evidence="9">
    <location>
        <begin position="550"/>
        <end position="570"/>
    </location>
</feature>
<dbReference type="EMBL" id="MRBL01000001">
    <property type="protein sequence ID" value="OMI30760.1"/>
    <property type="molecule type" value="Genomic_DNA"/>
</dbReference>
<feature type="transmembrane region" description="Helical" evidence="9">
    <location>
        <begin position="436"/>
        <end position="453"/>
    </location>
</feature>
<reference evidence="12 13" key="1">
    <citation type="submission" date="2016-12" db="EMBL/GenBank/DDBJ databases">
        <title>Bacillus phylogenomics.</title>
        <authorList>
            <person name="Dunlap C."/>
        </authorList>
    </citation>
    <scope>NUCLEOTIDE SEQUENCE [LARGE SCALE GENOMIC DNA]</scope>
    <source>
        <strain evidence="12 13">NRRL B-41327</strain>
    </source>
</reference>
<feature type="transmembrane region" description="Helical" evidence="9">
    <location>
        <begin position="404"/>
        <end position="424"/>
    </location>
</feature>
<dbReference type="InterPro" id="IPR050297">
    <property type="entry name" value="LipidA_mod_glycosyltrf_83"/>
</dbReference>
<comment type="subcellular location">
    <subcellularLocation>
        <location evidence="1">Cell membrane</location>
        <topology evidence="1">Multi-pass membrane protein</topology>
    </subcellularLocation>
</comment>
<dbReference type="Pfam" id="PF13231">
    <property type="entry name" value="PMT_2"/>
    <property type="match status" value="1"/>
</dbReference>
<evidence type="ECO:0000259" key="10">
    <source>
        <dbReference type="Pfam" id="PF13231"/>
    </source>
</evidence>
<feature type="transmembrane region" description="Helical" evidence="9">
    <location>
        <begin position="90"/>
        <end position="108"/>
    </location>
</feature>
<feature type="domain" description="Glycosyltransferase RgtA/B/C/D-like" evidence="10">
    <location>
        <begin position="66"/>
        <end position="224"/>
    </location>
</feature>
<keyword evidence="13" id="KW-1185">Reference proteome</keyword>
<dbReference type="GO" id="GO:0016757">
    <property type="term" value="F:glycosyltransferase activity"/>
    <property type="evidence" value="ECO:0007669"/>
    <property type="project" value="UniProtKB-KW"/>
</dbReference>
<feature type="transmembrane region" description="Helical" evidence="9">
    <location>
        <begin position="492"/>
        <end position="513"/>
    </location>
</feature>
<feature type="transmembrane region" description="Helical" evidence="9">
    <location>
        <begin position="185"/>
        <end position="203"/>
    </location>
</feature>
<organism evidence="12 13">
    <name type="scientific">Bacillus haynesii</name>
    <dbReference type="NCBI Taxonomy" id="1925021"/>
    <lineage>
        <taxon>Bacteria</taxon>
        <taxon>Bacillati</taxon>
        <taxon>Bacillota</taxon>
        <taxon>Bacilli</taxon>
        <taxon>Bacillales</taxon>
        <taxon>Bacillaceae</taxon>
        <taxon>Bacillus</taxon>
    </lineage>
</organism>
<evidence type="ECO:0000256" key="7">
    <source>
        <dbReference type="ARBA" id="ARBA00023136"/>
    </source>
</evidence>
<comment type="caution">
    <text evidence="12">The sequence shown here is derived from an EMBL/GenBank/DDBJ whole genome shotgun (WGS) entry which is preliminary data.</text>
</comment>
<evidence type="ECO:0000313" key="13">
    <source>
        <dbReference type="Proteomes" id="UP000187046"/>
    </source>
</evidence>
<accession>A0ABX3IBJ8</accession>
<dbReference type="Proteomes" id="UP000187046">
    <property type="component" value="Unassembled WGS sequence"/>
</dbReference>
<evidence type="ECO:0000256" key="6">
    <source>
        <dbReference type="ARBA" id="ARBA00022989"/>
    </source>
</evidence>
<gene>
    <name evidence="12" type="ORF">BTA31_01510</name>
</gene>
<evidence type="ECO:0000256" key="5">
    <source>
        <dbReference type="ARBA" id="ARBA00022692"/>
    </source>
</evidence>
<dbReference type="RefSeq" id="WP_076788520.1">
    <property type="nucleotide sequence ID" value="NZ_JAKYKF010000002.1"/>
</dbReference>
<evidence type="ECO:0000313" key="12">
    <source>
        <dbReference type="EMBL" id="OMI30760.1"/>
    </source>
</evidence>